<accession>A0A170T8D8</accession>
<proteinExistence type="predicted"/>
<reference evidence="2" key="1">
    <citation type="submission" date="2016-02" db="EMBL/GenBank/DDBJ databases">
        <authorList>
            <person name="liu f."/>
        </authorList>
    </citation>
    <scope>NUCLEOTIDE SEQUENCE [LARGE SCALE GENOMIC DNA]</scope>
</reference>
<evidence type="ECO:0000313" key="2">
    <source>
        <dbReference type="Proteomes" id="UP000182631"/>
    </source>
</evidence>
<protein>
    <submittedName>
        <fullName evidence="1">Photosystem I biogenesis protein BtpA</fullName>
    </submittedName>
</protein>
<name>A0A170T8D8_9SYNE</name>
<keyword evidence="2" id="KW-1185">Reference proteome</keyword>
<dbReference type="AlphaFoldDB" id="A0A170T8D8"/>
<gene>
    <name evidence="1" type="ORF">FLM9_786</name>
</gene>
<dbReference type="Proteomes" id="UP000182631">
    <property type="component" value="Unassembled WGS sequence"/>
</dbReference>
<sequence length="44" mass="5055">MVFPSCPLTLDYNHPRMNRWRQLFGEQRPLIGMIHLPPLPGAPG</sequence>
<organism evidence="1 2">
    <name type="scientific">Candidatus Synechococcus spongiarum</name>
    <dbReference type="NCBI Taxonomy" id="431041"/>
    <lineage>
        <taxon>Bacteria</taxon>
        <taxon>Bacillati</taxon>
        <taxon>Cyanobacteriota</taxon>
        <taxon>Cyanophyceae</taxon>
        <taxon>Synechococcales</taxon>
        <taxon>Synechococcaceae</taxon>
        <taxon>Synechococcus</taxon>
    </lineage>
</organism>
<dbReference type="EMBL" id="FITM01000089">
    <property type="protein sequence ID" value="CZB17107.1"/>
    <property type="molecule type" value="Genomic_DNA"/>
</dbReference>
<evidence type="ECO:0000313" key="1">
    <source>
        <dbReference type="EMBL" id="CZB17107.1"/>
    </source>
</evidence>